<accession>A0ABW8PT73</accession>
<dbReference type="PANTHER" id="PTHR13966:SF5">
    <property type="entry name" value="ENDONUCLEASE G, MITOCHONDRIAL"/>
    <property type="match status" value="1"/>
</dbReference>
<evidence type="ECO:0000259" key="3">
    <source>
        <dbReference type="SMART" id="SM00477"/>
    </source>
</evidence>
<protein>
    <submittedName>
        <fullName evidence="5">DNA/RNA non-specific endonuclease</fullName>
    </submittedName>
</protein>
<dbReference type="GO" id="GO:0004519">
    <property type="term" value="F:endonuclease activity"/>
    <property type="evidence" value="ECO:0007669"/>
    <property type="project" value="UniProtKB-KW"/>
</dbReference>
<dbReference type="Proteomes" id="UP001621714">
    <property type="component" value="Unassembled WGS sequence"/>
</dbReference>
<dbReference type="PANTHER" id="PTHR13966">
    <property type="entry name" value="ENDONUCLEASE RELATED"/>
    <property type="match status" value="1"/>
</dbReference>
<keyword evidence="5" id="KW-0255">Endonuclease</keyword>
<evidence type="ECO:0000259" key="4">
    <source>
        <dbReference type="SMART" id="SM00892"/>
    </source>
</evidence>
<feature type="domain" description="DNA/RNA non-specific endonuclease/pyrophosphatase/phosphodiesterase" evidence="4">
    <location>
        <begin position="76"/>
        <end position="277"/>
    </location>
</feature>
<keyword evidence="2" id="KW-1133">Transmembrane helix</keyword>
<keyword evidence="2" id="KW-0812">Transmembrane</keyword>
<comment type="caution">
    <text evidence="5">The sequence shown here is derived from an EMBL/GenBank/DDBJ whole genome shotgun (WGS) entry which is preliminary data.</text>
</comment>
<dbReference type="SMART" id="SM00477">
    <property type="entry name" value="NUC"/>
    <property type="match status" value="1"/>
</dbReference>
<evidence type="ECO:0000256" key="2">
    <source>
        <dbReference type="SAM" id="Phobius"/>
    </source>
</evidence>
<organism evidence="5 6">
    <name type="scientific">Marinospirillum alkalitolerans</name>
    <dbReference type="NCBI Taxonomy" id="3123374"/>
    <lineage>
        <taxon>Bacteria</taxon>
        <taxon>Pseudomonadati</taxon>
        <taxon>Pseudomonadota</taxon>
        <taxon>Gammaproteobacteria</taxon>
        <taxon>Oceanospirillales</taxon>
        <taxon>Oceanospirillaceae</taxon>
        <taxon>Marinospirillum</taxon>
    </lineage>
</organism>
<evidence type="ECO:0000256" key="1">
    <source>
        <dbReference type="SAM" id="MobiDB-lite"/>
    </source>
</evidence>
<dbReference type="InterPro" id="IPR001604">
    <property type="entry name" value="Endo_G_ENPP1-like_dom"/>
</dbReference>
<dbReference type="InterPro" id="IPR044925">
    <property type="entry name" value="His-Me_finger_sf"/>
</dbReference>
<dbReference type="SMART" id="SM00892">
    <property type="entry name" value="Endonuclease_NS"/>
    <property type="match status" value="1"/>
</dbReference>
<dbReference type="InterPro" id="IPR040255">
    <property type="entry name" value="Non-specific_endonuclease"/>
</dbReference>
<name>A0ABW8PT73_9GAMM</name>
<reference evidence="5 6" key="1">
    <citation type="submission" date="2024-02" db="EMBL/GenBank/DDBJ databases">
        <title>Marinospirillum sp. MEB 164 isolated from Lonar lake sediment.</title>
        <authorList>
            <person name="Joshi A."/>
            <person name="Thite S."/>
        </authorList>
    </citation>
    <scope>NUCLEOTIDE SEQUENCE [LARGE SCALE GENOMIC DNA]</scope>
    <source>
        <strain evidence="5 6">MEB164</strain>
    </source>
</reference>
<sequence>MGQRLAKQQLRGMARGNKRRSAPRSRRGGRWLLLVLIIAGLGYYAYERQVREQHAFGGVPVVQDWQDWQNWHRVLRNDGFMLGYSDWRMNPLWVTYRLDNRPTQAIGQRPSRFEEDWRTLPFWRASHDDYTHSGYDRGHLAPNYAIAQIHGREAQLQTFWMTNISPQTPELNRQVWQRIEQSAMDHFVQLKGEMWVITGPVFGDQVERLSSSWRVQVPEAFYKIFIAPETADRPLRVLAFLVPQNVRGNEPLDQFLVSVREIEQRTGLNFMPRVEPSLQEWVETSIQAEPWQVESVSRRRGRF</sequence>
<keyword evidence="2" id="KW-0472">Membrane</keyword>
<dbReference type="RefSeq" id="WP_405335833.1">
    <property type="nucleotide sequence ID" value="NZ_JBANFI010000001.1"/>
</dbReference>
<evidence type="ECO:0000313" key="5">
    <source>
        <dbReference type="EMBL" id="MFK7159467.1"/>
    </source>
</evidence>
<feature type="domain" description="ENPP1-3/EXOG-like endonuclease/phosphodiesterase" evidence="3">
    <location>
        <begin position="77"/>
        <end position="277"/>
    </location>
</feature>
<dbReference type="EMBL" id="JBANFI010000001">
    <property type="protein sequence ID" value="MFK7159467.1"/>
    <property type="molecule type" value="Genomic_DNA"/>
</dbReference>
<dbReference type="SUPFAM" id="SSF54060">
    <property type="entry name" value="His-Me finger endonucleases"/>
    <property type="match status" value="1"/>
</dbReference>
<dbReference type="InterPro" id="IPR020821">
    <property type="entry name" value="ENPP1-3/EXOG-like_nuc-like"/>
</dbReference>
<keyword evidence="5" id="KW-0540">Nuclease</keyword>
<gene>
    <name evidence="5" type="ORF">V6U78_00260</name>
</gene>
<evidence type="ECO:0000313" key="6">
    <source>
        <dbReference type="Proteomes" id="UP001621714"/>
    </source>
</evidence>
<keyword evidence="6" id="KW-1185">Reference proteome</keyword>
<dbReference type="InterPro" id="IPR044929">
    <property type="entry name" value="DNA/RNA_non-sp_Endonuclease_sf"/>
</dbReference>
<keyword evidence="5" id="KW-0378">Hydrolase</keyword>
<dbReference type="Pfam" id="PF01223">
    <property type="entry name" value="Endonuclease_NS"/>
    <property type="match status" value="1"/>
</dbReference>
<feature type="transmembrane region" description="Helical" evidence="2">
    <location>
        <begin position="28"/>
        <end position="46"/>
    </location>
</feature>
<dbReference type="Gene3D" id="3.40.570.10">
    <property type="entry name" value="Extracellular Endonuclease, subunit A"/>
    <property type="match status" value="1"/>
</dbReference>
<feature type="region of interest" description="Disordered" evidence="1">
    <location>
        <begin position="1"/>
        <end position="24"/>
    </location>
</feature>
<proteinExistence type="predicted"/>